<evidence type="ECO:0000256" key="6">
    <source>
        <dbReference type="ARBA" id="ARBA00022840"/>
    </source>
</evidence>
<feature type="short sequence motif" description="'KMSKS' region" evidence="9">
    <location>
        <begin position="278"/>
        <end position="282"/>
    </location>
</feature>
<comment type="caution">
    <text evidence="12">The sequence shown here is derived from an EMBL/GenBank/DDBJ whole genome shotgun (WGS) entry which is preliminary data.</text>
</comment>
<feature type="short sequence motif" description="'HIGH' region" evidence="9">
    <location>
        <begin position="32"/>
        <end position="42"/>
    </location>
</feature>
<proteinExistence type="inferred from homology"/>
<gene>
    <name evidence="9" type="primary">cysS</name>
    <name evidence="12" type="ORF">UU74_C0041G0003</name>
</gene>
<comment type="subunit">
    <text evidence="1 9">Monomer.</text>
</comment>
<evidence type="ECO:0000256" key="3">
    <source>
        <dbReference type="ARBA" id="ARBA00022723"/>
    </source>
</evidence>
<keyword evidence="8 9" id="KW-0030">Aminoacyl-tRNA synthetase</keyword>
<evidence type="ECO:0000256" key="8">
    <source>
        <dbReference type="ARBA" id="ARBA00023146"/>
    </source>
</evidence>
<evidence type="ECO:0000313" key="13">
    <source>
        <dbReference type="Proteomes" id="UP000033969"/>
    </source>
</evidence>
<feature type="coiled-coil region" evidence="10">
    <location>
        <begin position="315"/>
        <end position="349"/>
    </location>
</feature>
<evidence type="ECO:0000256" key="1">
    <source>
        <dbReference type="ARBA" id="ARBA00011245"/>
    </source>
</evidence>
<dbReference type="InterPro" id="IPR024909">
    <property type="entry name" value="Cys-tRNA/MSH_ligase"/>
</dbReference>
<evidence type="ECO:0000313" key="12">
    <source>
        <dbReference type="EMBL" id="KKS16504.1"/>
    </source>
</evidence>
<organism evidence="12 13">
    <name type="scientific">Candidatus Woesebacteria bacterium GW2011_GWA1_41_7</name>
    <dbReference type="NCBI Taxonomy" id="1618556"/>
    <lineage>
        <taxon>Bacteria</taxon>
        <taxon>Candidatus Woeseibacteriota</taxon>
    </lineage>
</organism>
<dbReference type="PANTHER" id="PTHR10890:SF3">
    <property type="entry name" value="CYSTEINE--TRNA LIGASE, CYTOPLASMIC"/>
    <property type="match status" value="1"/>
</dbReference>
<evidence type="ECO:0000256" key="4">
    <source>
        <dbReference type="ARBA" id="ARBA00022741"/>
    </source>
</evidence>
<dbReference type="SUPFAM" id="SSF47323">
    <property type="entry name" value="Anticodon-binding domain of a subclass of class I aminoacyl-tRNA synthetases"/>
    <property type="match status" value="1"/>
</dbReference>
<dbReference type="EMBL" id="LCBU01000041">
    <property type="protein sequence ID" value="KKS16504.1"/>
    <property type="molecule type" value="Genomic_DNA"/>
</dbReference>
<dbReference type="SUPFAM" id="SSF52374">
    <property type="entry name" value="Nucleotidylyl transferase"/>
    <property type="match status" value="1"/>
</dbReference>
<dbReference type="Gene3D" id="3.40.50.620">
    <property type="entry name" value="HUPs"/>
    <property type="match status" value="1"/>
</dbReference>
<dbReference type="GO" id="GO:0006423">
    <property type="term" value="P:cysteinyl-tRNA aminoacylation"/>
    <property type="evidence" value="ECO:0007669"/>
    <property type="project" value="UniProtKB-UniRule"/>
</dbReference>
<feature type="domain" description="tRNA synthetases class I catalytic" evidence="11">
    <location>
        <begin position="17"/>
        <end position="326"/>
    </location>
</feature>
<dbReference type="CDD" id="cd00672">
    <property type="entry name" value="CysRS_core"/>
    <property type="match status" value="1"/>
</dbReference>
<reference evidence="12 13" key="1">
    <citation type="journal article" date="2015" name="Nature">
        <title>rRNA introns, odd ribosomes, and small enigmatic genomes across a large radiation of phyla.</title>
        <authorList>
            <person name="Brown C.T."/>
            <person name="Hug L.A."/>
            <person name="Thomas B.C."/>
            <person name="Sharon I."/>
            <person name="Castelle C.J."/>
            <person name="Singh A."/>
            <person name="Wilkins M.J."/>
            <person name="Williams K.H."/>
            <person name="Banfield J.F."/>
        </authorList>
    </citation>
    <scope>NUCLEOTIDE SEQUENCE [LARGE SCALE GENOMIC DNA]</scope>
</reference>
<dbReference type="Pfam" id="PF01406">
    <property type="entry name" value="tRNA-synt_1e"/>
    <property type="match status" value="1"/>
</dbReference>
<feature type="binding site" evidence="9">
    <location>
        <position position="30"/>
    </location>
    <ligand>
        <name>Zn(2+)</name>
        <dbReference type="ChEBI" id="CHEBI:29105"/>
    </ligand>
</feature>
<dbReference type="InterPro" id="IPR032678">
    <property type="entry name" value="tRNA-synt_1_cat_dom"/>
</dbReference>
<dbReference type="GO" id="GO:0008270">
    <property type="term" value="F:zinc ion binding"/>
    <property type="evidence" value="ECO:0007669"/>
    <property type="project" value="UniProtKB-UniRule"/>
</dbReference>
<comment type="catalytic activity">
    <reaction evidence="9">
        <text>tRNA(Cys) + L-cysteine + ATP = L-cysteinyl-tRNA(Cys) + AMP + diphosphate</text>
        <dbReference type="Rhea" id="RHEA:17773"/>
        <dbReference type="Rhea" id="RHEA-COMP:9661"/>
        <dbReference type="Rhea" id="RHEA-COMP:9679"/>
        <dbReference type="ChEBI" id="CHEBI:30616"/>
        <dbReference type="ChEBI" id="CHEBI:33019"/>
        <dbReference type="ChEBI" id="CHEBI:35235"/>
        <dbReference type="ChEBI" id="CHEBI:78442"/>
        <dbReference type="ChEBI" id="CHEBI:78517"/>
        <dbReference type="ChEBI" id="CHEBI:456215"/>
        <dbReference type="EC" id="6.1.1.16"/>
    </reaction>
</comment>
<dbReference type="Gene3D" id="1.20.120.1910">
    <property type="entry name" value="Cysteine-tRNA ligase, C-terminal anti-codon recognition domain"/>
    <property type="match status" value="1"/>
</dbReference>
<keyword evidence="3 9" id="KW-0479">Metal-binding</keyword>
<dbReference type="GO" id="GO:0004817">
    <property type="term" value="F:cysteine-tRNA ligase activity"/>
    <property type="evidence" value="ECO:0007669"/>
    <property type="project" value="UniProtKB-UniRule"/>
</dbReference>
<protein>
    <recommendedName>
        <fullName evidence="9">Cysteine--tRNA ligase</fullName>
        <ecNumber evidence="9">6.1.1.16</ecNumber>
    </recommendedName>
    <alternativeName>
        <fullName evidence="9">Cysteinyl-tRNA synthetase</fullName>
        <shortName evidence="9">CysRS</shortName>
    </alternativeName>
</protein>
<dbReference type="PATRIC" id="fig|1618556.3.peg.543"/>
<evidence type="ECO:0000256" key="9">
    <source>
        <dbReference type="HAMAP-Rule" id="MF_00041"/>
    </source>
</evidence>
<evidence type="ECO:0000256" key="2">
    <source>
        <dbReference type="ARBA" id="ARBA00022598"/>
    </source>
</evidence>
<dbReference type="PRINTS" id="PR00983">
    <property type="entry name" value="TRNASYNTHCYS"/>
</dbReference>
<evidence type="ECO:0000256" key="10">
    <source>
        <dbReference type="SAM" id="Coils"/>
    </source>
</evidence>
<evidence type="ECO:0000256" key="5">
    <source>
        <dbReference type="ARBA" id="ARBA00022833"/>
    </source>
</evidence>
<feature type="binding site" evidence="9">
    <location>
        <position position="221"/>
    </location>
    <ligand>
        <name>Zn(2+)</name>
        <dbReference type="ChEBI" id="CHEBI:29105"/>
    </ligand>
</feature>
<dbReference type="GO" id="GO:0005524">
    <property type="term" value="F:ATP binding"/>
    <property type="evidence" value="ECO:0007669"/>
    <property type="project" value="UniProtKB-UniRule"/>
</dbReference>
<evidence type="ECO:0000256" key="7">
    <source>
        <dbReference type="ARBA" id="ARBA00022917"/>
    </source>
</evidence>
<keyword evidence="5 9" id="KW-0862">Zinc</keyword>
<keyword evidence="2 9" id="KW-0436">Ligase</keyword>
<dbReference type="PANTHER" id="PTHR10890">
    <property type="entry name" value="CYSTEINYL-TRNA SYNTHETASE"/>
    <property type="match status" value="1"/>
</dbReference>
<dbReference type="Proteomes" id="UP000033969">
    <property type="component" value="Unassembled WGS sequence"/>
</dbReference>
<dbReference type="EC" id="6.1.1.16" evidence="9"/>
<sequence>MADIYLTNTLTRKKENFSPLKKGSVGIYSCGPTVYWNQHIGHMYAYVQWDVLVRLLRFQGNEVNWVMNLTDVGHMTSDEDAGEDKMEKGAKREGLTVWQIADKYIKQFTDSLMLLNIKTPDVLCRATDHIEDQIELIKKIEANGFTYKTGTGLVFDTSKFPDYAKFANLNLEDQKAGARTEVDPEKRNPWDFLLWVTNQPNHIMQWDSPWGKGFPGWHIECTAMSTKYLGERFDIHTGGKEHVPVHHTNEIAQGYGAFGHQTADYWLHNEWLLVNGEKMSKSLGNNVLVTDLIEKGFDPLALRYLILTTHYRTGLNFTLESLTAAQTALEKLRNQIAALKNQADRTTLSPEKEKQIEVFRNDFIESLNDDLNVAKAIAIVWSMLGSNIPSADKYDLVMSFDEILGLKLNEAKVVTLPESVKELIEKRSKLRSEGKYEEADKIRDEIVAAGFEVSDKAL</sequence>
<keyword evidence="9" id="KW-0963">Cytoplasm</keyword>
<dbReference type="InterPro" id="IPR009080">
    <property type="entry name" value="tRNAsynth_Ia_anticodon-bd"/>
</dbReference>
<dbReference type="AlphaFoldDB" id="A0A0G0WUM9"/>
<dbReference type="NCBIfam" id="TIGR00435">
    <property type="entry name" value="cysS"/>
    <property type="match status" value="1"/>
</dbReference>
<feature type="binding site" evidence="9">
    <location>
        <position position="250"/>
    </location>
    <ligand>
        <name>Zn(2+)</name>
        <dbReference type="ChEBI" id="CHEBI:29105"/>
    </ligand>
</feature>
<comment type="similarity">
    <text evidence="9">Belongs to the class-I aminoacyl-tRNA synthetase family.</text>
</comment>
<name>A0A0G0WUM9_9BACT</name>
<dbReference type="HAMAP" id="MF_00041">
    <property type="entry name" value="Cys_tRNA_synth"/>
    <property type="match status" value="1"/>
</dbReference>
<feature type="binding site" evidence="9">
    <location>
        <position position="246"/>
    </location>
    <ligand>
        <name>Zn(2+)</name>
        <dbReference type="ChEBI" id="CHEBI:29105"/>
    </ligand>
</feature>
<keyword evidence="6 9" id="KW-0067">ATP-binding</keyword>
<feature type="binding site" evidence="9">
    <location>
        <position position="281"/>
    </location>
    <ligand>
        <name>ATP</name>
        <dbReference type="ChEBI" id="CHEBI:30616"/>
    </ligand>
</feature>
<comment type="subcellular location">
    <subcellularLocation>
        <location evidence="9">Cytoplasm</location>
    </subcellularLocation>
</comment>
<keyword evidence="4 9" id="KW-0547">Nucleotide-binding</keyword>
<dbReference type="GO" id="GO:0005829">
    <property type="term" value="C:cytosol"/>
    <property type="evidence" value="ECO:0007669"/>
    <property type="project" value="TreeGrafter"/>
</dbReference>
<dbReference type="InterPro" id="IPR015803">
    <property type="entry name" value="Cys-tRNA-ligase"/>
</dbReference>
<keyword evidence="10" id="KW-0175">Coiled coil</keyword>
<dbReference type="InterPro" id="IPR014729">
    <property type="entry name" value="Rossmann-like_a/b/a_fold"/>
</dbReference>
<comment type="cofactor">
    <cofactor evidence="9">
        <name>Zn(2+)</name>
        <dbReference type="ChEBI" id="CHEBI:29105"/>
    </cofactor>
    <text evidence="9">Binds 1 zinc ion per subunit.</text>
</comment>
<accession>A0A0G0WUM9</accession>
<keyword evidence="7 9" id="KW-0648">Protein biosynthesis</keyword>
<evidence type="ECO:0000259" key="11">
    <source>
        <dbReference type="Pfam" id="PF01406"/>
    </source>
</evidence>